<dbReference type="Gene3D" id="2.120.10.30">
    <property type="entry name" value="TolB, C-terminal domain"/>
    <property type="match status" value="1"/>
</dbReference>
<dbReference type="EMBL" id="JADCTT010000012">
    <property type="protein sequence ID" value="KAF9745846.1"/>
    <property type="molecule type" value="Genomic_DNA"/>
</dbReference>
<evidence type="ECO:0000313" key="1">
    <source>
        <dbReference type="EMBL" id="KAF9745846.1"/>
    </source>
</evidence>
<gene>
    <name evidence="1" type="ORF">IM811_004147</name>
</gene>
<dbReference type="AlphaFoldDB" id="A0A8H7K8G3"/>
<dbReference type="InterPro" id="IPR011042">
    <property type="entry name" value="6-blade_b-propeller_TolB-like"/>
</dbReference>
<name>A0A8H7K8G3_BIOOC</name>
<proteinExistence type="predicted"/>
<dbReference type="Proteomes" id="UP000616885">
    <property type="component" value="Unassembled WGS sequence"/>
</dbReference>
<dbReference type="PANTHER" id="PTHR11799:SF20">
    <property type="entry name" value="SMP-30_GLUCONOLACTONASE_LRE-LIKE REGION DOMAIN-CONTAINING PROTEIN"/>
    <property type="match status" value="1"/>
</dbReference>
<accession>A0A8H7K8G3</accession>
<reference evidence="1" key="1">
    <citation type="submission" date="2020-10" db="EMBL/GenBank/DDBJ databases">
        <title>High-Quality Genome Resource of Clonostachys rosea strain S41 by Oxford Nanopore Long-Read Sequencing.</title>
        <authorList>
            <person name="Wang H."/>
        </authorList>
    </citation>
    <scope>NUCLEOTIDE SEQUENCE</scope>
    <source>
        <strain evidence="1">S41</strain>
    </source>
</reference>
<dbReference type="PANTHER" id="PTHR11799">
    <property type="entry name" value="PARAOXONASE"/>
    <property type="match status" value="1"/>
</dbReference>
<organism evidence="1 2">
    <name type="scientific">Bionectria ochroleuca</name>
    <name type="common">Gliocladium roseum</name>
    <dbReference type="NCBI Taxonomy" id="29856"/>
    <lineage>
        <taxon>Eukaryota</taxon>
        <taxon>Fungi</taxon>
        <taxon>Dikarya</taxon>
        <taxon>Ascomycota</taxon>
        <taxon>Pezizomycotina</taxon>
        <taxon>Sordariomycetes</taxon>
        <taxon>Hypocreomycetidae</taxon>
        <taxon>Hypocreales</taxon>
        <taxon>Bionectriaceae</taxon>
        <taxon>Clonostachys</taxon>
    </lineage>
</organism>
<comment type="caution">
    <text evidence="1">The sequence shown here is derived from an EMBL/GenBank/DDBJ whole genome shotgun (WGS) entry which is preliminary data.</text>
</comment>
<sequence>MAPSEKSSKVPSTPPEAEGPKDTVAHFLFRWALLILALSVLYKTYLHNTVSLMFGLGNTALPIEDFDYSCERLQHTDLQACEHLWLDHQSRKLYAACTTPESRSAWSPGGNKYNVSGRAGSDHIAVLNIDEPGADGLYGLKKVEVAAGFTSTLDLHGFDAKRVNGRLRFWIINHKPPVNETTGEIIADPSLGANSTVEIFDLNPKSNQLEHVKTVFDPAIIAPNGVTVDKDAIGFAVTNDHNSKVGRFRDLEIFTGGGSIVHCQSDTGRCNFAAVQDMKFPNGIVRGSDGLYYVAHSVGGFVAVYKLSGETLSKVDEINVKMTVDNLSVDEEGNVLVAAFPVPLKVPASVEKPYSVNAPATALMLQKRLDSESQGQGIGAYNIVKLIEDRDAKILPTTTIVVRDAKSGTLFLSGVASPFMAICKPRP</sequence>
<dbReference type="SUPFAM" id="SSF63829">
    <property type="entry name" value="Calcium-dependent phosphotriesterase"/>
    <property type="match status" value="1"/>
</dbReference>
<evidence type="ECO:0000313" key="2">
    <source>
        <dbReference type="Proteomes" id="UP000616885"/>
    </source>
</evidence>
<protein>
    <recommendedName>
        <fullName evidence="3">SMP-30/Gluconolactonase/LRE-like region domain-containing protein</fullName>
    </recommendedName>
</protein>
<dbReference type="InterPro" id="IPR051288">
    <property type="entry name" value="Serum_paraoxonase/arylesterase"/>
</dbReference>
<evidence type="ECO:0008006" key="3">
    <source>
        <dbReference type="Google" id="ProtNLM"/>
    </source>
</evidence>